<feature type="transmembrane region" description="Helical" evidence="5">
    <location>
        <begin position="282"/>
        <end position="305"/>
    </location>
</feature>
<dbReference type="Proteomes" id="UP000774130">
    <property type="component" value="Unassembled WGS sequence"/>
</dbReference>
<feature type="transmembrane region" description="Helical" evidence="5">
    <location>
        <begin position="372"/>
        <end position="394"/>
    </location>
</feature>
<evidence type="ECO:0000256" key="3">
    <source>
        <dbReference type="ARBA" id="ARBA00022989"/>
    </source>
</evidence>
<feature type="domain" description="ABC transmembrane type-1" evidence="6">
    <location>
        <begin position="57"/>
        <end position="256"/>
    </location>
</feature>
<dbReference type="RefSeq" id="WP_218327116.1">
    <property type="nucleotide sequence ID" value="NZ_JAHUZB010000006.1"/>
</dbReference>
<evidence type="ECO:0000313" key="8">
    <source>
        <dbReference type="Proteomes" id="UP000774130"/>
    </source>
</evidence>
<feature type="transmembrane region" description="Helical" evidence="5">
    <location>
        <begin position="462"/>
        <end position="485"/>
    </location>
</feature>
<accession>A0ABS6TG40</accession>
<dbReference type="PROSITE" id="PS50928">
    <property type="entry name" value="ABC_TM1"/>
    <property type="match status" value="2"/>
</dbReference>
<dbReference type="Pfam" id="PF00528">
    <property type="entry name" value="BPD_transp_1"/>
    <property type="match status" value="1"/>
</dbReference>
<evidence type="ECO:0000259" key="6">
    <source>
        <dbReference type="PROSITE" id="PS50928"/>
    </source>
</evidence>
<evidence type="ECO:0000313" key="7">
    <source>
        <dbReference type="EMBL" id="MBV7391909.1"/>
    </source>
</evidence>
<evidence type="ECO:0000256" key="4">
    <source>
        <dbReference type="ARBA" id="ARBA00023136"/>
    </source>
</evidence>
<evidence type="ECO:0000256" key="2">
    <source>
        <dbReference type="ARBA" id="ARBA00022692"/>
    </source>
</evidence>
<comment type="caution">
    <text evidence="7">The sequence shown here is derived from an EMBL/GenBank/DDBJ whole genome shotgun (WGS) entry which is preliminary data.</text>
</comment>
<evidence type="ECO:0000256" key="1">
    <source>
        <dbReference type="ARBA" id="ARBA00004141"/>
    </source>
</evidence>
<dbReference type="EMBL" id="JAHUZB010000006">
    <property type="protein sequence ID" value="MBV7391909.1"/>
    <property type="molecule type" value="Genomic_DNA"/>
</dbReference>
<sequence length="547" mass="60735">MKLNKMINRISEWIIYLLIVAGVLLFILYPYIKIFAEAFTSGSFGITEYLSGNMMLLKNSLFVATLTTVASLFFVLSLTICFLFLSEKVQKIFRIGLLATMVSPPFVTSLAYITLFGRRGFITHDLLQLSYNPYGPQGIIMMQTISFASLNALVLIGMLKNIDTSMIKSARSLGAKSDAVVKDMIIPLLRPGIIVVALISFIRSLADFQTPTIIGGGFRVLASEGYFAVISQGDIHKAALINLTLCLPALIVFFIYNHFEKNVASQSHGQEQGSLALPRKGLFFYGSSFISGVFYLLLILQYVTIVVNAVTVKRMGNFYWSLQPILDTRIYISDTIIRTIVYSLLAGFIGSLLSFLIIYYSQVRHSKLMKGIEMIGTLPYLLPGTFFGLGYLYAFSGEPFSWTGSSMIVIINVIFKQLAFATKAASASVSQVDPTYYKTVHDLGGHTLNEWKDVFFPMTKQGFALTFINGFIATMTTIGSIIFLIRPGQKVLTLVMFDVVQRGLYGVASVIACLIIIICLVVAGLIALIFNLNRRRKRHVSFRTTAK</sequence>
<dbReference type="CDD" id="cd06261">
    <property type="entry name" value="TM_PBP2"/>
    <property type="match status" value="2"/>
</dbReference>
<feature type="transmembrane region" description="Helical" evidence="5">
    <location>
        <begin position="97"/>
        <end position="117"/>
    </location>
</feature>
<feature type="transmembrane region" description="Helical" evidence="5">
    <location>
        <begin position="180"/>
        <end position="202"/>
    </location>
</feature>
<name>A0ABS6TG40_9ENTE</name>
<feature type="transmembrane region" description="Helical" evidence="5">
    <location>
        <begin position="238"/>
        <end position="256"/>
    </location>
</feature>
<dbReference type="InterPro" id="IPR000515">
    <property type="entry name" value="MetI-like"/>
</dbReference>
<feature type="transmembrane region" description="Helical" evidence="5">
    <location>
        <begin position="137"/>
        <end position="159"/>
    </location>
</feature>
<keyword evidence="2 5" id="KW-0812">Transmembrane</keyword>
<keyword evidence="5" id="KW-0813">Transport</keyword>
<feature type="transmembrane region" description="Helical" evidence="5">
    <location>
        <begin position="505"/>
        <end position="530"/>
    </location>
</feature>
<reference evidence="7 8" key="1">
    <citation type="submission" date="2021-06" db="EMBL/GenBank/DDBJ databases">
        <title>Enterococcus alishanensis sp. nov., a novel lactic acid bacterium isolated from fresh coffee beans.</title>
        <authorList>
            <person name="Chen Y.-S."/>
        </authorList>
    </citation>
    <scope>NUCLEOTIDE SEQUENCE [LARGE SCALE GENOMIC DNA]</scope>
    <source>
        <strain evidence="7 8">ALS3</strain>
    </source>
</reference>
<organism evidence="7 8">
    <name type="scientific">Enterococcus alishanensis</name>
    <dbReference type="NCBI Taxonomy" id="1303817"/>
    <lineage>
        <taxon>Bacteria</taxon>
        <taxon>Bacillati</taxon>
        <taxon>Bacillota</taxon>
        <taxon>Bacilli</taxon>
        <taxon>Lactobacillales</taxon>
        <taxon>Enterococcaceae</taxon>
        <taxon>Enterococcus</taxon>
    </lineage>
</organism>
<keyword evidence="8" id="KW-1185">Reference proteome</keyword>
<feature type="transmembrane region" description="Helical" evidence="5">
    <location>
        <begin position="61"/>
        <end position="85"/>
    </location>
</feature>
<keyword evidence="3 5" id="KW-1133">Transmembrane helix</keyword>
<dbReference type="PANTHER" id="PTHR43496">
    <property type="entry name" value="PROTEIN LPLB"/>
    <property type="match status" value="1"/>
</dbReference>
<feature type="transmembrane region" description="Helical" evidence="5">
    <location>
        <begin position="340"/>
        <end position="360"/>
    </location>
</feature>
<evidence type="ECO:0000256" key="5">
    <source>
        <dbReference type="RuleBase" id="RU363032"/>
    </source>
</evidence>
<feature type="transmembrane region" description="Helical" evidence="5">
    <location>
        <begin position="12"/>
        <end position="32"/>
    </location>
</feature>
<feature type="domain" description="ABC transmembrane type-1" evidence="6">
    <location>
        <begin position="332"/>
        <end position="526"/>
    </location>
</feature>
<gene>
    <name evidence="7" type="ORF">KUA55_14570</name>
</gene>
<dbReference type="PANTHER" id="PTHR43496:SF1">
    <property type="entry name" value="POLYGALACTURONAN_RHAMNOGALACTURONAN TRANSPORT SYSTEM PERMEASE PROTEIN YTEP"/>
    <property type="match status" value="1"/>
</dbReference>
<comment type="subcellular location">
    <subcellularLocation>
        <location evidence="5">Cell membrane</location>
        <topology evidence="5">Multi-pass membrane protein</topology>
    </subcellularLocation>
    <subcellularLocation>
        <location evidence="1">Membrane</location>
        <topology evidence="1">Multi-pass membrane protein</topology>
    </subcellularLocation>
</comment>
<keyword evidence="4 5" id="KW-0472">Membrane</keyword>
<protein>
    <submittedName>
        <fullName evidence="7">Iron ABC transporter permease</fullName>
    </submittedName>
</protein>
<comment type="similarity">
    <text evidence="5">Belongs to the binding-protein-dependent transport system permease family.</text>
</comment>
<proteinExistence type="inferred from homology"/>